<dbReference type="Pfam" id="PF22608">
    <property type="entry name" value="DNAX_ATPase_lid"/>
    <property type="match status" value="1"/>
</dbReference>
<dbReference type="PANTHER" id="PTHR11669">
    <property type="entry name" value="REPLICATION FACTOR C / DNA POLYMERASE III GAMMA-TAU SUBUNIT"/>
    <property type="match status" value="1"/>
</dbReference>
<sequence length="274" mass="31427">ITESTHYRCTQANYRVYIIDECHSLSPQAANALLKTLEEPPSNVVFIFCTTEPENVIKTIKSRCLVCGFKNISIKEIAERLKYICEQENITADEDALEFIARYAKGGLRDAICFLDQLSRHKQPLTMDFLKDALSLINTIDIFEFLKLIINKKESDAISKALELSFEKPLLDFMSIFIETLENIYLYKLGLFESQEKALYQQLASQLSRTAILHMVYASQSVVEKAKYFFLFSQQASIAFFVSQLFEFLDNSQATQSNVKSNLLSELLHLPPRE</sequence>
<gene>
    <name evidence="7" type="ORF">S06H3_19361</name>
</gene>
<dbReference type="Gene3D" id="3.40.50.300">
    <property type="entry name" value="P-loop containing nucleotide triphosphate hydrolases"/>
    <property type="match status" value="1"/>
</dbReference>
<dbReference type="FunFam" id="1.10.8.60:FF:000013">
    <property type="entry name" value="DNA polymerase III subunit gamma/tau"/>
    <property type="match status" value="1"/>
</dbReference>
<dbReference type="GO" id="GO:0046872">
    <property type="term" value="F:metal ion binding"/>
    <property type="evidence" value="ECO:0007669"/>
    <property type="project" value="UniProtKB-KW"/>
</dbReference>
<comment type="similarity">
    <text evidence="1">Belongs to the DnaX/STICHEL family.</text>
</comment>
<dbReference type="Pfam" id="PF13177">
    <property type="entry name" value="DNA_pol3_delta2"/>
    <property type="match status" value="1"/>
</dbReference>
<dbReference type="CDD" id="cd18137">
    <property type="entry name" value="HLD_clamp_pol_III_gamma_tau"/>
    <property type="match status" value="1"/>
</dbReference>
<dbReference type="Gene3D" id="1.10.8.60">
    <property type="match status" value="1"/>
</dbReference>
<dbReference type="PANTHER" id="PTHR11669:SF0">
    <property type="entry name" value="PROTEIN STICHEL-LIKE 2"/>
    <property type="match status" value="1"/>
</dbReference>
<evidence type="ECO:0000313" key="7">
    <source>
        <dbReference type="EMBL" id="GAI05411.1"/>
    </source>
</evidence>
<evidence type="ECO:0000256" key="4">
    <source>
        <dbReference type="ARBA" id="ARBA00022833"/>
    </source>
</evidence>
<evidence type="ECO:0000256" key="5">
    <source>
        <dbReference type="ARBA" id="ARBA00022840"/>
    </source>
</evidence>
<keyword evidence="4" id="KW-0862">Zinc</keyword>
<evidence type="ECO:0000259" key="6">
    <source>
        <dbReference type="Pfam" id="PF22608"/>
    </source>
</evidence>
<keyword evidence="5" id="KW-0067">ATP-binding</keyword>
<comment type="caution">
    <text evidence="7">The sequence shown here is derived from an EMBL/GenBank/DDBJ whole genome shotgun (WGS) entry which is preliminary data.</text>
</comment>
<evidence type="ECO:0000256" key="1">
    <source>
        <dbReference type="ARBA" id="ARBA00006360"/>
    </source>
</evidence>
<feature type="domain" description="DNA polymerase III subunit gamma/tau helical lid" evidence="6">
    <location>
        <begin position="76"/>
        <end position="117"/>
    </location>
</feature>
<reference evidence="7" key="1">
    <citation type="journal article" date="2014" name="Front. Microbiol.">
        <title>High frequency of phylogenetically diverse reductive dehalogenase-homologous genes in deep subseafloor sedimentary metagenomes.</title>
        <authorList>
            <person name="Kawai M."/>
            <person name="Futagami T."/>
            <person name="Toyoda A."/>
            <person name="Takaki Y."/>
            <person name="Nishi S."/>
            <person name="Hori S."/>
            <person name="Arai W."/>
            <person name="Tsubouchi T."/>
            <person name="Morono Y."/>
            <person name="Uchiyama I."/>
            <person name="Ito T."/>
            <person name="Fujiyama A."/>
            <person name="Inagaki F."/>
            <person name="Takami H."/>
        </authorList>
    </citation>
    <scope>NUCLEOTIDE SEQUENCE</scope>
    <source>
        <strain evidence="7">Expedition CK06-06</strain>
    </source>
</reference>
<keyword evidence="2" id="KW-0479">Metal-binding</keyword>
<accession>X1LHV1</accession>
<dbReference type="InterPro" id="IPR045085">
    <property type="entry name" value="HLD_clamp_pol_III_gamma_tau"/>
</dbReference>
<evidence type="ECO:0000256" key="3">
    <source>
        <dbReference type="ARBA" id="ARBA00022741"/>
    </source>
</evidence>
<dbReference type="SUPFAM" id="SSF52540">
    <property type="entry name" value="P-loop containing nucleoside triphosphate hydrolases"/>
    <property type="match status" value="1"/>
</dbReference>
<dbReference type="GO" id="GO:0005524">
    <property type="term" value="F:ATP binding"/>
    <property type="evidence" value="ECO:0007669"/>
    <property type="project" value="UniProtKB-KW"/>
</dbReference>
<proteinExistence type="inferred from homology"/>
<dbReference type="InterPro" id="IPR027417">
    <property type="entry name" value="P-loop_NTPase"/>
</dbReference>
<organism evidence="7">
    <name type="scientific">marine sediment metagenome</name>
    <dbReference type="NCBI Taxonomy" id="412755"/>
    <lineage>
        <taxon>unclassified sequences</taxon>
        <taxon>metagenomes</taxon>
        <taxon>ecological metagenomes</taxon>
    </lineage>
</organism>
<dbReference type="InterPro" id="IPR050238">
    <property type="entry name" value="DNA_Rep/Repair_Clamp_Loader"/>
</dbReference>
<name>X1LHV1_9ZZZZ</name>
<dbReference type="EMBL" id="BARV01009904">
    <property type="protein sequence ID" value="GAI05411.1"/>
    <property type="molecule type" value="Genomic_DNA"/>
</dbReference>
<keyword evidence="3" id="KW-0547">Nucleotide-binding</keyword>
<feature type="non-terminal residue" evidence="7">
    <location>
        <position position="1"/>
    </location>
</feature>
<dbReference type="AlphaFoldDB" id="X1LHV1"/>
<protein>
    <recommendedName>
        <fullName evidence="6">DNA polymerase III subunit gamma/tau helical lid domain-containing protein</fullName>
    </recommendedName>
</protein>
<dbReference type="GO" id="GO:0006261">
    <property type="term" value="P:DNA-templated DNA replication"/>
    <property type="evidence" value="ECO:0007669"/>
    <property type="project" value="TreeGrafter"/>
</dbReference>
<evidence type="ECO:0000256" key="2">
    <source>
        <dbReference type="ARBA" id="ARBA00022723"/>
    </source>
</evidence>